<feature type="transmembrane region" description="Helical" evidence="1">
    <location>
        <begin position="454"/>
        <end position="473"/>
    </location>
</feature>
<dbReference type="STRING" id="1212491.LFA_2435"/>
<evidence type="ECO:0000313" key="4">
    <source>
        <dbReference type="Proteomes" id="UP000032430"/>
    </source>
</evidence>
<dbReference type="HOGENOM" id="CLU_042138_2_0_6"/>
<sequence>MVVFSPLSLYTTYLGWQQYEVLFNALWQTGLLYLGFLMVGYRFLKNVLAPAGSTHHAAEHALNNFLYELAMTFLICGIFVYPCVPLEEKALSFKPMCGIKKGSDAKTSTLKDTGTTYDEAFADVLTPSVKMPIGFAILQNYMSGITYGLMKVTGCTDSLQAIEGDLISTYLPTEVREQALKFHRQCFLEARNSYHNEPYDKAKVKEILKKYGGEEDLKWIGSKVYQTLYYGKIHARQPVPGFSFKEAPNSNLEKAAQRGDIDSKHLPEEGYPTCNQWWGKLKTDLVKVANEASVFDSHLNYFAVLDRVRTFKTNHPKAWGSQLSSEDYIAKMLLNDSRDMQANSVKNLMDNTNGAFGGAISHGLVNMGQWTKSWTSTPLKREAIMQTLPVMQAFLYFFLIIMTPVILALSGYNPKALGSICGLFIMAIFLQYLWHLVGFVERSVLDPLGQNDAVSAMRNMAVMFYFIAPMLLLKLSSHFGGEAGAGLSSLINEAGQQSDKVANSASDTIRQGAKIASAGKML</sequence>
<dbReference type="OrthoDB" id="5645662at2"/>
<evidence type="ECO:0000256" key="1">
    <source>
        <dbReference type="SAM" id="Phobius"/>
    </source>
</evidence>
<keyword evidence="1" id="KW-0812">Transmembrane</keyword>
<dbReference type="EMBL" id="LN614827">
    <property type="protein sequence ID" value="CEG57807.1"/>
    <property type="molecule type" value="Genomic_DNA"/>
</dbReference>
<keyword evidence="1" id="KW-1133">Transmembrane helix</keyword>
<dbReference type="AlphaFoldDB" id="A0A098G5S5"/>
<evidence type="ECO:0000313" key="3">
    <source>
        <dbReference type="EMBL" id="CEG57807.1"/>
    </source>
</evidence>
<organism evidence="3 4">
    <name type="scientific">Legionella fallonii LLAP-10</name>
    <dbReference type="NCBI Taxonomy" id="1212491"/>
    <lineage>
        <taxon>Bacteria</taxon>
        <taxon>Pseudomonadati</taxon>
        <taxon>Pseudomonadota</taxon>
        <taxon>Gammaproteobacteria</taxon>
        <taxon>Legionellales</taxon>
        <taxon>Legionellaceae</taxon>
        <taxon>Legionella</taxon>
    </lineage>
</organism>
<feature type="transmembrane region" description="Helical" evidence="1">
    <location>
        <begin position="416"/>
        <end position="434"/>
    </location>
</feature>
<protein>
    <recommendedName>
        <fullName evidence="2">TraG N-terminal Proteobacteria domain-containing protein</fullName>
    </recommendedName>
</protein>
<feature type="transmembrane region" description="Helical" evidence="1">
    <location>
        <begin position="390"/>
        <end position="409"/>
    </location>
</feature>
<feature type="domain" description="TraG N-terminal Proteobacteria" evidence="2">
    <location>
        <begin position="9"/>
        <end position="497"/>
    </location>
</feature>
<keyword evidence="4" id="KW-1185">Reference proteome</keyword>
<dbReference type="KEGG" id="lfa:LFA_2435"/>
<dbReference type="Pfam" id="PF07916">
    <property type="entry name" value="TraG_N"/>
    <property type="match status" value="1"/>
</dbReference>
<dbReference type="RefSeq" id="WP_045096234.1">
    <property type="nucleotide sequence ID" value="NZ_LN614827.1"/>
</dbReference>
<dbReference type="InterPro" id="IPR012931">
    <property type="entry name" value="TraG_N_Proteobacteria"/>
</dbReference>
<dbReference type="Proteomes" id="UP000032430">
    <property type="component" value="Chromosome I"/>
</dbReference>
<proteinExistence type="predicted"/>
<keyword evidence="1" id="KW-0472">Membrane</keyword>
<feature type="transmembrane region" description="Helical" evidence="1">
    <location>
        <begin position="25"/>
        <end position="44"/>
    </location>
</feature>
<name>A0A098G5S5_9GAMM</name>
<accession>A0A098G5S5</accession>
<reference evidence="4" key="1">
    <citation type="submission" date="2014-09" db="EMBL/GenBank/DDBJ databases">
        <authorList>
            <person name="Gomez-Valero L."/>
        </authorList>
    </citation>
    <scope>NUCLEOTIDE SEQUENCE [LARGE SCALE GENOMIC DNA]</scope>
    <source>
        <strain evidence="4">ATCC700992</strain>
    </source>
</reference>
<gene>
    <name evidence="3" type="ORF">LFA_2435</name>
</gene>
<feature type="transmembrane region" description="Helical" evidence="1">
    <location>
        <begin position="65"/>
        <end position="82"/>
    </location>
</feature>
<evidence type="ECO:0000259" key="2">
    <source>
        <dbReference type="Pfam" id="PF07916"/>
    </source>
</evidence>